<dbReference type="OMA" id="CHAKIET"/>
<protein>
    <submittedName>
        <fullName evidence="2">GlcNAc transferase</fullName>
    </submittedName>
</protein>
<sequence>MAPTFKLIALLCITVFIIIGVFQFSPSFNNNNNNNIDQQQVDVIEKAEGENDLISSKEQVKLEPTIFISLASYRDAMCSDTINYIYKNAKHPEYIYVGVVDQGAEKIDKIFNDTVEHGYPNSYCYHSLDIPKEWVDEHIRFKSMTSEESKGPTLARFWASKLYKKETYYMQIDSHMRFIKHWDVHVIDDHWKLTRVEGVEIGRGGVPKGILTHYPLPYDHDSSGLPKDDQTHVPNLCKGIFNAEGLMTFNSYILAATEVPKECPFLAAGFFFGTAEFLSTVPYDPHLPNMFEGEEILHTVRLWVNGYRFFAPTMNFCYHFYIRKDQPKFWEDVSEYRVGVRQSVDRAKYILGLDHPHDLSDPKYYDINDYDIKNKSIIQQYWKTYDLDPIAKTHDFNKWCR</sequence>
<dbReference type="STRING" id="1054147.F4PR25"/>
<dbReference type="EMBL" id="GL883010">
    <property type="protein sequence ID" value="EGG22082.1"/>
    <property type="molecule type" value="Genomic_DNA"/>
</dbReference>
<dbReference type="InterPro" id="IPR021067">
    <property type="entry name" value="Glycosyltransferase"/>
</dbReference>
<dbReference type="OrthoDB" id="76265at2759"/>
<keyword evidence="3" id="KW-1185">Reference proteome</keyword>
<dbReference type="GO" id="GO:0098609">
    <property type="term" value="P:cell-cell adhesion"/>
    <property type="evidence" value="ECO:0007669"/>
    <property type="project" value="EnsemblProtists"/>
</dbReference>
<name>F4PR25_CACFS</name>
<evidence type="ECO:0000313" key="3">
    <source>
        <dbReference type="Proteomes" id="UP000007797"/>
    </source>
</evidence>
<gene>
    <name evidence="2" type="primary">gnt2</name>
    <name evidence="2" type="ORF">DFA_01972</name>
</gene>
<feature type="transmembrane region" description="Helical" evidence="1">
    <location>
        <begin position="7"/>
        <end position="25"/>
    </location>
</feature>
<proteinExistence type="predicted"/>
<keyword evidence="1" id="KW-1133">Transmembrane helix</keyword>
<evidence type="ECO:0000256" key="1">
    <source>
        <dbReference type="SAM" id="Phobius"/>
    </source>
</evidence>
<dbReference type="PANTHER" id="PTHR34496">
    <property type="entry name" value="GLCNAC TRANSFERASE-RELATED"/>
    <property type="match status" value="1"/>
</dbReference>
<organism evidence="2 3">
    <name type="scientific">Cavenderia fasciculata</name>
    <name type="common">Slime mold</name>
    <name type="synonym">Dictyostelium fasciculatum</name>
    <dbReference type="NCBI Taxonomy" id="261658"/>
    <lineage>
        <taxon>Eukaryota</taxon>
        <taxon>Amoebozoa</taxon>
        <taxon>Evosea</taxon>
        <taxon>Eumycetozoa</taxon>
        <taxon>Dictyostelia</taxon>
        <taxon>Acytosteliales</taxon>
        <taxon>Cavenderiaceae</taxon>
        <taxon>Cavenderia</taxon>
    </lineage>
</organism>
<dbReference type="Proteomes" id="UP000007797">
    <property type="component" value="Unassembled WGS sequence"/>
</dbReference>
<dbReference type="GO" id="GO:0004653">
    <property type="term" value="F:polypeptide N-acetylgalactosaminyltransferase activity"/>
    <property type="evidence" value="ECO:0007669"/>
    <property type="project" value="EnsemblProtists"/>
</dbReference>
<keyword evidence="2" id="KW-0808">Transferase</keyword>
<keyword evidence="1" id="KW-0472">Membrane</keyword>
<reference evidence="3" key="1">
    <citation type="journal article" date="2011" name="Genome Res.">
        <title>Phylogeny-wide analysis of social amoeba genomes highlights ancient origins for complex intercellular communication.</title>
        <authorList>
            <person name="Heidel A.J."/>
            <person name="Lawal H.M."/>
            <person name="Felder M."/>
            <person name="Schilde C."/>
            <person name="Helps N.R."/>
            <person name="Tunggal B."/>
            <person name="Rivero F."/>
            <person name="John U."/>
            <person name="Schleicher M."/>
            <person name="Eichinger L."/>
            <person name="Platzer M."/>
            <person name="Noegel A.A."/>
            <person name="Schaap P."/>
            <person name="Gloeckner G."/>
        </authorList>
    </citation>
    <scope>NUCLEOTIDE SEQUENCE [LARGE SCALE GENOMIC DNA]</scope>
    <source>
        <strain evidence="3">SH3</strain>
    </source>
</reference>
<dbReference type="PANTHER" id="PTHR34496:SF10">
    <property type="entry name" value="GLCNAC TRANSFERASE"/>
    <property type="match status" value="1"/>
</dbReference>
<evidence type="ECO:0000313" key="2">
    <source>
        <dbReference type="EMBL" id="EGG22082.1"/>
    </source>
</evidence>
<keyword evidence="1" id="KW-0812">Transmembrane</keyword>
<accession>F4PR25</accession>
<dbReference type="KEGG" id="dfa:DFA_01972"/>
<dbReference type="AlphaFoldDB" id="F4PR25"/>
<dbReference type="GO" id="GO:0006493">
    <property type="term" value="P:protein O-linked glycosylation"/>
    <property type="evidence" value="ECO:0007669"/>
    <property type="project" value="EnsemblProtists"/>
</dbReference>
<dbReference type="RefSeq" id="XP_004359933.1">
    <property type="nucleotide sequence ID" value="XM_004359876.1"/>
</dbReference>
<dbReference type="Pfam" id="PF11397">
    <property type="entry name" value="GlcNAc"/>
    <property type="match status" value="2"/>
</dbReference>
<dbReference type="GO" id="GO:0048837">
    <property type="term" value="P:sorocarp sorus development"/>
    <property type="evidence" value="ECO:0007669"/>
    <property type="project" value="EnsemblProtists"/>
</dbReference>
<dbReference type="GeneID" id="14873157"/>